<comment type="caution">
    <text evidence="2">Lacks conserved residue(s) required for the propagation of feature annotation.</text>
</comment>
<name>Q4RCJ8_TETNG</name>
<dbReference type="OrthoDB" id="5804959at2759"/>
<evidence type="ECO:0000256" key="1">
    <source>
        <dbReference type="ARBA" id="ARBA00023157"/>
    </source>
</evidence>
<dbReference type="Gene3D" id="2.10.70.10">
    <property type="entry name" value="Complement Module, domain 1"/>
    <property type="match status" value="1"/>
</dbReference>
<dbReference type="CDD" id="cd00033">
    <property type="entry name" value="CCP"/>
    <property type="match status" value="1"/>
</dbReference>
<evidence type="ECO:0000259" key="3">
    <source>
        <dbReference type="PROSITE" id="PS50923"/>
    </source>
</evidence>
<dbReference type="AlphaFoldDB" id="Q4RCJ8"/>
<sequence length="48" mass="5176">LTAGVHYLTGDIIRYSCLPGFTLVGNEILTCRLGERLQMDGPPPVCQG</sequence>
<dbReference type="InterPro" id="IPR035976">
    <property type="entry name" value="Sushi/SCR/CCP_sf"/>
</dbReference>
<feature type="domain" description="Sushi" evidence="3">
    <location>
        <begin position="1"/>
        <end position="48"/>
    </location>
</feature>
<evidence type="ECO:0000313" key="4">
    <source>
        <dbReference type="EMBL" id="CAG13885.1"/>
    </source>
</evidence>
<dbReference type="InterPro" id="IPR000436">
    <property type="entry name" value="Sushi_SCR_CCP_dom"/>
</dbReference>
<proteinExistence type="predicted"/>
<gene>
    <name evidence="4" type="ORF">GSTENG00037332001</name>
</gene>
<accession>Q4RCJ8</accession>
<dbReference type="EMBL" id="CAAE01018734">
    <property type="protein sequence ID" value="CAG13885.1"/>
    <property type="molecule type" value="Genomic_DNA"/>
</dbReference>
<evidence type="ECO:0000256" key="2">
    <source>
        <dbReference type="PROSITE-ProRule" id="PRU00302"/>
    </source>
</evidence>
<reference evidence="4" key="2">
    <citation type="submission" date="2004-02" db="EMBL/GenBank/DDBJ databases">
        <authorList>
            <consortium name="Genoscope"/>
            <consortium name="Whitehead Institute Centre for Genome Research"/>
        </authorList>
    </citation>
    <scope>NUCLEOTIDE SEQUENCE</scope>
</reference>
<feature type="non-terminal residue" evidence="4">
    <location>
        <position position="48"/>
    </location>
</feature>
<reference evidence="4" key="1">
    <citation type="journal article" date="2004" name="Nature">
        <title>Genome duplication in the teleost fish Tetraodon nigroviridis reveals the early vertebrate proto-karyotype.</title>
        <authorList>
            <person name="Jaillon O."/>
            <person name="Aury J.-M."/>
            <person name="Brunet F."/>
            <person name="Petit J.-L."/>
            <person name="Stange-Thomann N."/>
            <person name="Mauceli E."/>
            <person name="Bouneau L."/>
            <person name="Fischer C."/>
            <person name="Ozouf-Costaz C."/>
            <person name="Bernot A."/>
            <person name="Nicaud S."/>
            <person name="Jaffe D."/>
            <person name="Fisher S."/>
            <person name="Lutfalla G."/>
            <person name="Dossat C."/>
            <person name="Segurens B."/>
            <person name="Dasilva C."/>
            <person name="Salanoubat M."/>
            <person name="Levy M."/>
            <person name="Boudet N."/>
            <person name="Castellano S."/>
            <person name="Anthouard V."/>
            <person name="Jubin C."/>
            <person name="Castelli V."/>
            <person name="Katinka M."/>
            <person name="Vacherie B."/>
            <person name="Biemont C."/>
            <person name="Skalli Z."/>
            <person name="Cattolico L."/>
            <person name="Poulain J."/>
            <person name="De Berardinis V."/>
            <person name="Cruaud C."/>
            <person name="Duprat S."/>
            <person name="Brottier P."/>
            <person name="Coutanceau J.-P."/>
            <person name="Gouzy J."/>
            <person name="Parra G."/>
            <person name="Lardier G."/>
            <person name="Chapple C."/>
            <person name="McKernan K.J."/>
            <person name="McEwan P."/>
            <person name="Bosak S."/>
            <person name="Kellis M."/>
            <person name="Volff J.-N."/>
            <person name="Guigo R."/>
            <person name="Zody M.C."/>
            <person name="Mesirov J."/>
            <person name="Lindblad-Toh K."/>
            <person name="Birren B."/>
            <person name="Nusbaum C."/>
            <person name="Kahn D."/>
            <person name="Robinson-Rechavi M."/>
            <person name="Laudet V."/>
            <person name="Schachter V."/>
            <person name="Quetier F."/>
            <person name="Saurin W."/>
            <person name="Scarpelli C."/>
            <person name="Wincker P."/>
            <person name="Lander E.S."/>
            <person name="Weissenbach J."/>
            <person name="Roest Crollius H."/>
        </authorList>
    </citation>
    <scope>NUCLEOTIDE SEQUENCE [LARGE SCALE GENOMIC DNA]</scope>
</reference>
<dbReference type="KEGG" id="tng:GSTEN00037332G001"/>
<dbReference type="PROSITE" id="PS50923">
    <property type="entry name" value="SUSHI"/>
    <property type="match status" value="1"/>
</dbReference>
<feature type="non-terminal residue" evidence="4">
    <location>
        <position position="1"/>
    </location>
</feature>
<keyword evidence="1" id="KW-1015">Disulfide bond</keyword>
<dbReference type="Pfam" id="PF00084">
    <property type="entry name" value="Sushi"/>
    <property type="match status" value="1"/>
</dbReference>
<keyword evidence="2" id="KW-0768">Sushi</keyword>
<comment type="caution">
    <text evidence="4">The sequence shown here is derived from an EMBL/GenBank/DDBJ whole genome shotgun (WGS) entry which is preliminary data.</text>
</comment>
<organism evidence="4">
    <name type="scientific">Tetraodon nigroviridis</name>
    <name type="common">Spotted green pufferfish</name>
    <name type="synonym">Chelonodon nigroviridis</name>
    <dbReference type="NCBI Taxonomy" id="99883"/>
    <lineage>
        <taxon>Eukaryota</taxon>
        <taxon>Metazoa</taxon>
        <taxon>Chordata</taxon>
        <taxon>Craniata</taxon>
        <taxon>Vertebrata</taxon>
        <taxon>Euteleostomi</taxon>
        <taxon>Actinopterygii</taxon>
        <taxon>Neopterygii</taxon>
        <taxon>Teleostei</taxon>
        <taxon>Neoteleostei</taxon>
        <taxon>Acanthomorphata</taxon>
        <taxon>Eupercaria</taxon>
        <taxon>Tetraodontiformes</taxon>
        <taxon>Tetradontoidea</taxon>
        <taxon>Tetraodontidae</taxon>
        <taxon>Tetraodon</taxon>
    </lineage>
</organism>
<protein>
    <submittedName>
        <fullName evidence="4">(spotted green pufferfish) hypothetical protein</fullName>
    </submittedName>
</protein>
<dbReference type="SUPFAM" id="SSF57535">
    <property type="entry name" value="Complement control module/SCR domain"/>
    <property type="match status" value="1"/>
</dbReference>